<reference evidence="3" key="1">
    <citation type="submission" date="2017-01" db="EMBL/GenBank/DDBJ databases">
        <title>Gardnerella vaginalis bacteremia associated with severe acute encephalopathy in a young female patient: Case Report and characterization of the isolate.</title>
        <authorList>
            <person name="Tankovic J."/>
            <person name="Timinskas A."/>
            <person name="Zilnyte M."/>
            <person name="Janulaitiene M."/>
            <person name="Zvirbliene A."/>
            <person name="Pleckaityte M."/>
        </authorList>
    </citation>
    <scope>NUCLEOTIDE SEQUENCE [LARGE SCALE GENOMIC DNA]</scope>
    <source>
        <strain evidence="3">GV37</strain>
    </source>
</reference>
<evidence type="ECO:0000256" key="1">
    <source>
        <dbReference type="SAM" id="Phobius"/>
    </source>
</evidence>
<keyword evidence="1" id="KW-0472">Membrane</keyword>
<gene>
    <name evidence="2" type="ORF">BVL65_02050</name>
</gene>
<proteinExistence type="predicted"/>
<protein>
    <submittedName>
        <fullName evidence="2">Peptidase A24</fullName>
    </submittedName>
</protein>
<accession>A0ABM6GI98</accession>
<feature type="transmembrane region" description="Helical" evidence="1">
    <location>
        <begin position="98"/>
        <end position="128"/>
    </location>
</feature>
<dbReference type="EMBL" id="CP019058">
    <property type="protein sequence ID" value="APW18404.1"/>
    <property type="molecule type" value="Genomic_DNA"/>
</dbReference>
<keyword evidence="3" id="KW-1185">Reference proteome</keyword>
<keyword evidence="1" id="KW-0812">Transmembrane</keyword>
<feature type="transmembrane region" description="Helical" evidence="1">
    <location>
        <begin position="140"/>
        <end position="166"/>
    </location>
</feature>
<evidence type="ECO:0000313" key="3">
    <source>
        <dbReference type="Proteomes" id="UP000186260"/>
    </source>
</evidence>
<name>A0ABM6GI98_9BIFI</name>
<keyword evidence="1" id="KW-1133">Transmembrane helix</keyword>
<feature type="transmembrane region" description="Helical" evidence="1">
    <location>
        <begin position="60"/>
        <end position="78"/>
    </location>
</feature>
<organism evidence="2 3">
    <name type="scientific">Gardnerella swidsinskii</name>
    <dbReference type="NCBI Taxonomy" id="2792979"/>
    <lineage>
        <taxon>Bacteria</taxon>
        <taxon>Bacillati</taxon>
        <taxon>Actinomycetota</taxon>
        <taxon>Actinomycetes</taxon>
        <taxon>Bifidobacteriales</taxon>
        <taxon>Bifidobacteriaceae</taxon>
        <taxon>Gardnerella</taxon>
    </lineage>
</organism>
<evidence type="ECO:0000313" key="2">
    <source>
        <dbReference type="EMBL" id="APW18404.1"/>
    </source>
</evidence>
<feature type="transmembrane region" description="Helical" evidence="1">
    <location>
        <begin position="33"/>
        <end position="53"/>
    </location>
</feature>
<sequence>MKQLIITILSVLPTLTCLISVCATDIKSRVVPRLWVVIAGIFQSFANLIYSIILFRNISVLIFGWISCVIIFVIYWSMRKISAKNAIGFGDVTSASMIAQALVLFGFYCLIYWFALVGAVGLLWLLLWKIYCKICSPINASIPFVPVEAISAILAALLSITTSSILGS</sequence>
<dbReference type="Proteomes" id="UP000186260">
    <property type="component" value="Chromosome"/>
</dbReference>